<dbReference type="PANTHER" id="PTHR11241">
    <property type="entry name" value="DEOXYURIDINE 5'-TRIPHOSPHATE NUCLEOTIDOHYDROLASE"/>
    <property type="match status" value="1"/>
</dbReference>
<feature type="domain" description="dUTPase-like" evidence="6">
    <location>
        <begin position="21"/>
        <end position="146"/>
    </location>
</feature>
<dbReference type="Proteomes" id="UP000886069">
    <property type="component" value="Unassembled WGS sequence"/>
</dbReference>
<gene>
    <name evidence="7" type="ORF">ENO08_06065</name>
</gene>
<reference evidence="7" key="1">
    <citation type="journal article" date="2020" name="mSystems">
        <title>Genome- and Community-Level Interaction Insights into Carbon Utilization and Element Cycling Functions of Hydrothermarchaeota in Hydrothermal Sediment.</title>
        <authorList>
            <person name="Zhou Z."/>
            <person name="Liu Y."/>
            <person name="Xu W."/>
            <person name="Pan J."/>
            <person name="Luo Z.H."/>
            <person name="Li M."/>
        </authorList>
    </citation>
    <scope>NUCLEOTIDE SEQUENCE [LARGE SCALE GENOMIC DNA]</scope>
    <source>
        <strain evidence="7">SpSt-1233</strain>
    </source>
</reference>
<dbReference type="NCBIfam" id="NF001862">
    <property type="entry name" value="PRK00601.1"/>
    <property type="match status" value="1"/>
</dbReference>
<comment type="catalytic activity">
    <reaction evidence="5">
        <text>dUTP + H2O = dUMP + diphosphate + H(+)</text>
        <dbReference type="Rhea" id="RHEA:10248"/>
        <dbReference type="ChEBI" id="CHEBI:15377"/>
        <dbReference type="ChEBI" id="CHEBI:15378"/>
        <dbReference type="ChEBI" id="CHEBI:33019"/>
        <dbReference type="ChEBI" id="CHEBI:61555"/>
        <dbReference type="ChEBI" id="CHEBI:246422"/>
        <dbReference type="EC" id="3.6.1.23"/>
    </reaction>
</comment>
<keyword evidence="4" id="KW-0546">Nucleotide metabolism</keyword>
<dbReference type="InterPro" id="IPR036157">
    <property type="entry name" value="dUTPase-like_sf"/>
</dbReference>
<dbReference type="GO" id="GO:0000287">
    <property type="term" value="F:magnesium ion binding"/>
    <property type="evidence" value="ECO:0007669"/>
    <property type="project" value="InterPro"/>
</dbReference>
<evidence type="ECO:0000256" key="1">
    <source>
        <dbReference type="ARBA" id="ARBA00006581"/>
    </source>
</evidence>
<accession>A0A7V2AVG7</accession>
<dbReference type="GO" id="GO:0006226">
    <property type="term" value="P:dUMP biosynthetic process"/>
    <property type="evidence" value="ECO:0007669"/>
    <property type="project" value="InterPro"/>
</dbReference>
<dbReference type="EC" id="3.6.1.23" evidence="2"/>
<dbReference type="InterPro" id="IPR033704">
    <property type="entry name" value="dUTPase_trimeric"/>
</dbReference>
<evidence type="ECO:0000256" key="2">
    <source>
        <dbReference type="ARBA" id="ARBA00012379"/>
    </source>
</evidence>
<dbReference type="CDD" id="cd07557">
    <property type="entry name" value="trimeric_dUTPase"/>
    <property type="match status" value="1"/>
</dbReference>
<proteinExistence type="inferred from homology"/>
<dbReference type="SUPFAM" id="SSF51283">
    <property type="entry name" value="dUTPase-like"/>
    <property type="match status" value="1"/>
</dbReference>
<organism evidence="7">
    <name type="scientific">Eiseniibacteriota bacterium</name>
    <dbReference type="NCBI Taxonomy" id="2212470"/>
    <lineage>
        <taxon>Bacteria</taxon>
        <taxon>Candidatus Eiseniibacteriota</taxon>
    </lineage>
</organism>
<comment type="similarity">
    <text evidence="1">Belongs to the dUTPase family.</text>
</comment>
<sequence length="146" mass="15898">MIDVHIRYFEHYEGLPPLVRMTVGSSGFDIHAACSDVVFIEPGAAVRIPAGFQISIPHGYEGQVRPRSGLALNNRVGILNSPGTIDSDYRGEVGVILYNFGDEDYVVRRGDRIAQIVFCRLPEVELVQVDELDGTARGPGGFGHTG</sequence>
<dbReference type="GO" id="GO:0046081">
    <property type="term" value="P:dUTP catabolic process"/>
    <property type="evidence" value="ECO:0007669"/>
    <property type="project" value="InterPro"/>
</dbReference>
<evidence type="ECO:0000259" key="6">
    <source>
        <dbReference type="Pfam" id="PF00692"/>
    </source>
</evidence>
<dbReference type="InterPro" id="IPR008181">
    <property type="entry name" value="dUTPase"/>
</dbReference>
<dbReference type="NCBIfam" id="TIGR00576">
    <property type="entry name" value="dut"/>
    <property type="match status" value="1"/>
</dbReference>
<dbReference type="Gene3D" id="2.70.40.10">
    <property type="match status" value="1"/>
</dbReference>
<protein>
    <recommendedName>
        <fullName evidence="2">dUTP diphosphatase</fullName>
        <ecNumber evidence="2">3.6.1.23</ecNumber>
    </recommendedName>
</protein>
<evidence type="ECO:0000256" key="3">
    <source>
        <dbReference type="ARBA" id="ARBA00022801"/>
    </source>
</evidence>
<name>A0A7V2AVG7_UNCEI</name>
<dbReference type="EMBL" id="DSEC01000426">
    <property type="protein sequence ID" value="HER44007.1"/>
    <property type="molecule type" value="Genomic_DNA"/>
</dbReference>
<evidence type="ECO:0000256" key="5">
    <source>
        <dbReference type="ARBA" id="ARBA00047686"/>
    </source>
</evidence>
<keyword evidence="3 7" id="KW-0378">Hydrolase</keyword>
<dbReference type="InterPro" id="IPR029054">
    <property type="entry name" value="dUTPase-like"/>
</dbReference>
<evidence type="ECO:0000313" key="7">
    <source>
        <dbReference type="EMBL" id="HER44007.1"/>
    </source>
</evidence>
<dbReference type="AlphaFoldDB" id="A0A7V2AVG7"/>
<dbReference type="PANTHER" id="PTHR11241:SF0">
    <property type="entry name" value="DEOXYURIDINE 5'-TRIPHOSPHATE NUCLEOTIDOHYDROLASE"/>
    <property type="match status" value="1"/>
</dbReference>
<comment type="caution">
    <text evidence="7">The sequence shown here is derived from an EMBL/GenBank/DDBJ whole genome shotgun (WGS) entry which is preliminary data.</text>
</comment>
<dbReference type="Pfam" id="PF00692">
    <property type="entry name" value="dUTPase"/>
    <property type="match status" value="1"/>
</dbReference>
<dbReference type="GO" id="GO:0004170">
    <property type="term" value="F:dUTP diphosphatase activity"/>
    <property type="evidence" value="ECO:0007669"/>
    <property type="project" value="UniProtKB-EC"/>
</dbReference>
<evidence type="ECO:0000256" key="4">
    <source>
        <dbReference type="ARBA" id="ARBA00023080"/>
    </source>
</evidence>